<organism evidence="2 3">
    <name type="scientific">Colletotrichum zoysiae</name>
    <dbReference type="NCBI Taxonomy" id="1216348"/>
    <lineage>
        <taxon>Eukaryota</taxon>
        <taxon>Fungi</taxon>
        <taxon>Dikarya</taxon>
        <taxon>Ascomycota</taxon>
        <taxon>Pezizomycotina</taxon>
        <taxon>Sordariomycetes</taxon>
        <taxon>Hypocreomycetidae</taxon>
        <taxon>Glomerellales</taxon>
        <taxon>Glomerellaceae</taxon>
        <taxon>Colletotrichum</taxon>
        <taxon>Colletotrichum graminicola species complex</taxon>
    </lineage>
</organism>
<feature type="compositionally biased region" description="Polar residues" evidence="1">
    <location>
        <begin position="71"/>
        <end position="82"/>
    </location>
</feature>
<name>A0AAD9HBD5_9PEZI</name>
<dbReference type="AlphaFoldDB" id="A0AAD9HBD5"/>
<sequence>MHNDPVITMLPCVGTGEPFVKVRCRAALHCTALLFIRRLAEWLRPVCQRTQDQTNRPGLGFLAMGTEHRSSSMPCHPTNQTNKGRHGRRTVCAGASELTSYSAPYLPVLLLPTQYTATPGGFLICSVIEHWLIPASRSPVPIVWLGCAEFTSGCFPGQ</sequence>
<reference evidence="2" key="1">
    <citation type="submission" date="2021-06" db="EMBL/GenBank/DDBJ databases">
        <title>Comparative genomics, transcriptomics and evolutionary studies reveal genomic signatures of adaptation to plant cell wall in hemibiotrophic fungi.</title>
        <authorList>
            <consortium name="DOE Joint Genome Institute"/>
            <person name="Baroncelli R."/>
            <person name="Diaz J.F."/>
            <person name="Benocci T."/>
            <person name="Peng M."/>
            <person name="Battaglia E."/>
            <person name="Haridas S."/>
            <person name="Andreopoulos W."/>
            <person name="Labutti K."/>
            <person name="Pangilinan J."/>
            <person name="Floch G.L."/>
            <person name="Makela M.R."/>
            <person name="Henrissat B."/>
            <person name="Grigoriev I.V."/>
            <person name="Crouch J.A."/>
            <person name="De Vries R.P."/>
            <person name="Sukno S.A."/>
            <person name="Thon M.R."/>
        </authorList>
    </citation>
    <scope>NUCLEOTIDE SEQUENCE</scope>
    <source>
        <strain evidence="2">MAFF235873</strain>
    </source>
</reference>
<evidence type="ECO:0000313" key="2">
    <source>
        <dbReference type="EMBL" id="KAK2025925.1"/>
    </source>
</evidence>
<keyword evidence="3" id="KW-1185">Reference proteome</keyword>
<comment type="caution">
    <text evidence="2">The sequence shown here is derived from an EMBL/GenBank/DDBJ whole genome shotgun (WGS) entry which is preliminary data.</text>
</comment>
<proteinExistence type="predicted"/>
<evidence type="ECO:0000313" key="3">
    <source>
        <dbReference type="Proteomes" id="UP001232148"/>
    </source>
</evidence>
<protein>
    <submittedName>
        <fullName evidence="2">Uncharacterized protein</fullName>
    </submittedName>
</protein>
<feature type="region of interest" description="Disordered" evidence="1">
    <location>
        <begin position="68"/>
        <end position="88"/>
    </location>
</feature>
<dbReference type="EMBL" id="MU842926">
    <property type="protein sequence ID" value="KAK2025925.1"/>
    <property type="molecule type" value="Genomic_DNA"/>
</dbReference>
<accession>A0AAD9HBD5</accession>
<gene>
    <name evidence="2" type="ORF">LX32DRAFT_40727</name>
</gene>
<evidence type="ECO:0000256" key="1">
    <source>
        <dbReference type="SAM" id="MobiDB-lite"/>
    </source>
</evidence>
<dbReference type="Proteomes" id="UP001232148">
    <property type="component" value="Unassembled WGS sequence"/>
</dbReference>